<proteinExistence type="predicted"/>
<dbReference type="AlphaFoldDB" id="A0A1G2MAY2"/>
<dbReference type="Proteomes" id="UP000176493">
    <property type="component" value="Unassembled WGS sequence"/>
</dbReference>
<evidence type="ECO:0008006" key="3">
    <source>
        <dbReference type="Google" id="ProtNLM"/>
    </source>
</evidence>
<organism evidence="1 2">
    <name type="scientific">Candidatus Taylorbacteria bacterium RIFCSPHIGHO2_02_49_25</name>
    <dbReference type="NCBI Taxonomy" id="1802305"/>
    <lineage>
        <taxon>Bacteria</taxon>
        <taxon>Candidatus Tayloriibacteriota</taxon>
    </lineage>
</organism>
<evidence type="ECO:0000313" key="1">
    <source>
        <dbReference type="EMBL" id="OHA20983.1"/>
    </source>
</evidence>
<accession>A0A1G2MAY2</accession>
<protein>
    <recommendedName>
        <fullName evidence="3">DUF218 domain-containing protein</fullName>
    </recommendedName>
</protein>
<name>A0A1G2MAY2_9BACT</name>
<dbReference type="EMBL" id="MHRJ01000055">
    <property type="protein sequence ID" value="OHA20983.1"/>
    <property type="molecule type" value="Genomic_DNA"/>
</dbReference>
<gene>
    <name evidence="1" type="ORF">A2W52_01115</name>
</gene>
<comment type="caution">
    <text evidence="1">The sequence shown here is derived from an EMBL/GenBank/DDBJ whole genome shotgun (WGS) entry which is preliminary data.</text>
</comment>
<sequence length="202" mass="23175">MFAWRVRYPNWEKFTQVISVALFDRRPVVIVTHDICMAAGNRPGRGNELLAEALKHVSDLFPDIPILATIPVVLAAEMKGVKVTVVIHPPHCDTPMDRSTMEYNSKMVVEAQKRWLIERGQFPALALALTTPFHMPRVKWIMEKEGFEVLPIPLPTPRQFDYMDRNSLYFSVRVAARVPGGLLLAYGRELCARLLFFWKGWI</sequence>
<evidence type="ECO:0000313" key="2">
    <source>
        <dbReference type="Proteomes" id="UP000176493"/>
    </source>
</evidence>
<reference evidence="1 2" key="1">
    <citation type="journal article" date="2016" name="Nat. Commun.">
        <title>Thousands of microbial genomes shed light on interconnected biogeochemical processes in an aquifer system.</title>
        <authorList>
            <person name="Anantharaman K."/>
            <person name="Brown C.T."/>
            <person name="Hug L.A."/>
            <person name="Sharon I."/>
            <person name="Castelle C.J."/>
            <person name="Probst A.J."/>
            <person name="Thomas B.C."/>
            <person name="Singh A."/>
            <person name="Wilkins M.J."/>
            <person name="Karaoz U."/>
            <person name="Brodie E.L."/>
            <person name="Williams K.H."/>
            <person name="Hubbard S.S."/>
            <person name="Banfield J.F."/>
        </authorList>
    </citation>
    <scope>NUCLEOTIDE SEQUENCE [LARGE SCALE GENOMIC DNA]</scope>
</reference>